<evidence type="ECO:0000256" key="3">
    <source>
        <dbReference type="ARBA" id="ARBA00023157"/>
    </source>
</evidence>
<dbReference type="OrthoDB" id="6415328at2759"/>
<gene>
    <name evidence="7" type="primary">LOC113788369</name>
</gene>
<accession>A0A6P6XLK8</accession>
<evidence type="ECO:0000256" key="2">
    <source>
        <dbReference type="ARBA" id="ARBA00022737"/>
    </source>
</evidence>
<sequence length="1561" mass="174271">MIYLRIGIVITLYNFLALVASKKAKTFLAKDEENQTKEIASIPALNAAGMKCEDSPMVEAAGIKCSILAKNIGALGCQRIIQELANEHGKSVENIPPMFRNKRIADACPQTCGLCELCAPGCTKWFIGNGWCEEACNNASCQFDGGDCWDKDCIVGPWGQWSECSVPCGPGGERVRRRDVLVKPNKNGKQCPPLIDKELNCNSDIKCPVDCKLSDWGNWSVCSAECGLGQVTRTREILVAPQNGGKPCGDLTQSADCFITPCNDSCKLSEFGEWSQCSSKIGSGSQIRIRQILKEPMLHDQPCGTLFEERKCVNFTDNTSEKDTCKFSDWSSWTVCSKSCGGGQTTRQRSVISGKCFDAPLIEKLACNNFECNEGCEYEEWGPWSPCSSSCGYGVQERTRQIKQTNNNAQKHCEKLTQAQPCYSGVCESDCYSEIETECTTNSNSCGLGYEVLVDKKFIENTCISKYVVSDCNIPCLDSSIAEIVTCKEWTDCVGNCEHGSSERICITTNDQIIVQKRECRPKNCHNSCEYDSFSDYVMCEKNCGGCLEHADRSVIKPSESGTECNELRSWRNCIDTIQDNEDWGPWGACIAPCNKMGFKSRIKTSEGKSNLEITKYELETTPCFRACNDTVNLLEEENCIYSQWSEWGKCSNKCGQGVMKRYREIIQGENKNCKNIVQSVPCYMKSCDKRCKVGSWSDWSSCSMECGKGSKFRSRKIEQLPTSLKHSCPVVYETQVCLIKECREDHNCEMSEWSEWTECTSKCGGGVQKRTRSVIKEAIDDGKCGSTKEVRGCNLQRCPNTKCVDHPKIAESPLNCSMLKTQGCHTNIRKLAREHNAEDQLPEELPPEARILDVCPMTCGVCNECAPGCELRDIGNTVCTQECNVEACNFDGGDCGSDCKLSDLNIPSGSKLETNKTGLMEGEKTELVCPVGYHIKGSTRNWSYQLNCDKEKQLVIYKKEYLFDHLEGINEKIKLTEELNCVKDDCYRVMITKFGKKSFNELNEEDINFFENVFTGLYEKERIIPGLITYRKHSGFIDCYLVLIENFKIFFTDPPNHRPIYSYSENQVDFCTSIRDDVVSFEDKWFYFNSDVIQRDKLLDVLNQIKIIENVEPSVFDGVKITAVDSLDTGISENLENIFTKIKLVGPSLIKSQCSDIPLVTKFAGISCDKLVYSLGCTYRLREADTSLTLLSEKATVATVCPQSCGLCTQECSKGCSNWFLGNGYCDEACNNENCAFDFGDCDAEKSTPDPTNKTPVSNVDKVTVADCKKLIALFPNQLTEPMKYLKLEDSAIENSSSYLKYEYFFKTRHYFRHLSSFVCIISTLCQKECYRCDISQSERIDDCADDLEIVENSLFSTCEYLISFAGCAANLKQVLSQHTSIPKFVLDNIDENLDIDDLCPMSCQRCPAFNVNEECEDSEIFAQYDFSCSGLVAYAENGCRTQLKDLNLSKTIKQKIVKDKGIDMNTQLSVFCLKTCDVCNVQGISKEVTIIGLLSTSMSIAEACESSMSSVAKGTSYESIAQPGLAVKTLCAKECHTCGYVSCDDGFCNGDEEWIDCGE</sequence>
<keyword evidence="2" id="KW-0677">Repeat</keyword>
<dbReference type="Pfam" id="PF00090">
    <property type="entry name" value="TSP_1"/>
    <property type="match status" value="3"/>
</dbReference>
<name>A0A6P6XLK8_DERPT</name>
<evidence type="ECO:0000256" key="4">
    <source>
        <dbReference type="ARBA" id="ARBA00023180"/>
    </source>
</evidence>
<reference evidence="7" key="1">
    <citation type="submission" date="2025-08" db="UniProtKB">
        <authorList>
            <consortium name="RefSeq"/>
        </authorList>
    </citation>
    <scope>IDENTIFICATION</scope>
    <source>
        <strain evidence="7">Airmid</strain>
    </source>
</reference>
<dbReference type="SMART" id="SM00209">
    <property type="entry name" value="TSP1"/>
    <property type="match status" value="9"/>
</dbReference>
<dbReference type="Pfam" id="PF19028">
    <property type="entry name" value="TSP1_spondin"/>
    <property type="match status" value="6"/>
</dbReference>
<dbReference type="FunFam" id="2.20.100.10:FF:000120">
    <property type="entry name" value="Thrombospondin, type I, domain-containing 7Ab"/>
    <property type="match status" value="1"/>
</dbReference>
<organism evidence="6 7">
    <name type="scientific">Dermatophagoides pteronyssinus</name>
    <name type="common">European house dust mite</name>
    <dbReference type="NCBI Taxonomy" id="6956"/>
    <lineage>
        <taxon>Eukaryota</taxon>
        <taxon>Metazoa</taxon>
        <taxon>Ecdysozoa</taxon>
        <taxon>Arthropoda</taxon>
        <taxon>Chelicerata</taxon>
        <taxon>Arachnida</taxon>
        <taxon>Acari</taxon>
        <taxon>Acariformes</taxon>
        <taxon>Sarcoptiformes</taxon>
        <taxon>Astigmata</taxon>
        <taxon>Psoroptidia</taxon>
        <taxon>Analgoidea</taxon>
        <taxon>Pyroglyphidae</taxon>
        <taxon>Dermatophagoidinae</taxon>
        <taxon>Dermatophagoides</taxon>
    </lineage>
</organism>
<evidence type="ECO:0000313" key="7">
    <source>
        <dbReference type="RefSeq" id="XP_027193633.1"/>
    </source>
</evidence>
<proteinExistence type="predicted"/>
<keyword evidence="6" id="KW-1185">Reference proteome</keyword>
<dbReference type="InterPro" id="IPR000800">
    <property type="entry name" value="Notch_dom"/>
</dbReference>
<evidence type="ECO:0000313" key="6">
    <source>
        <dbReference type="Proteomes" id="UP000515146"/>
    </source>
</evidence>
<dbReference type="RefSeq" id="XP_027193633.1">
    <property type="nucleotide sequence ID" value="XM_027337832.1"/>
</dbReference>
<dbReference type="Pfam" id="PF00066">
    <property type="entry name" value="Notch"/>
    <property type="match status" value="3"/>
</dbReference>
<keyword evidence="1" id="KW-0732">Signal</keyword>
<dbReference type="PROSITE" id="PS50092">
    <property type="entry name" value="TSP1"/>
    <property type="match status" value="8"/>
</dbReference>
<keyword evidence="4" id="KW-0325">Glycoprotein</keyword>
<protein>
    <submittedName>
        <fullName evidence="7">Uncharacterized protein LOC113788369</fullName>
    </submittedName>
</protein>
<keyword evidence="3" id="KW-1015">Disulfide bond</keyword>
<dbReference type="PANTHER" id="PTHR22906:SF48">
    <property type="entry name" value="THROMBOSPONDIN TYPE 1 DOMAIN PROTEIN"/>
    <property type="match status" value="1"/>
</dbReference>
<dbReference type="FunFam" id="2.20.100.10:FF:000027">
    <property type="entry name" value="Thrombospondin type 1 domain containing 7A"/>
    <property type="match status" value="1"/>
</dbReference>
<dbReference type="SUPFAM" id="SSF82895">
    <property type="entry name" value="TSP-1 type 1 repeat"/>
    <property type="match status" value="8"/>
</dbReference>
<feature type="domain" description="LNR" evidence="5">
    <location>
        <begin position="1213"/>
        <end position="1250"/>
    </location>
</feature>
<dbReference type="InterPro" id="IPR052065">
    <property type="entry name" value="Compl_asym_regulator"/>
</dbReference>
<dbReference type="PANTHER" id="PTHR22906">
    <property type="entry name" value="PROPERDIN"/>
    <property type="match status" value="1"/>
</dbReference>
<dbReference type="Gene3D" id="2.20.100.10">
    <property type="entry name" value="Thrombospondin type-1 (TSP1) repeat"/>
    <property type="match status" value="8"/>
</dbReference>
<evidence type="ECO:0000259" key="5">
    <source>
        <dbReference type="PROSITE" id="PS50258"/>
    </source>
</evidence>
<evidence type="ECO:0000256" key="1">
    <source>
        <dbReference type="ARBA" id="ARBA00022729"/>
    </source>
</evidence>
<dbReference type="PROSITE" id="PS50258">
    <property type="entry name" value="LNR"/>
    <property type="match status" value="2"/>
</dbReference>
<dbReference type="SMART" id="SM00004">
    <property type="entry name" value="NL"/>
    <property type="match status" value="3"/>
</dbReference>
<dbReference type="Gene3D" id="4.10.470.20">
    <property type="match status" value="3"/>
</dbReference>
<dbReference type="KEGG" id="dpte:113788369"/>
<feature type="domain" description="LNR" evidence="5">
    <location>
        <begin position="115"/>
        <end position="148"/>
    </location>
</feature>
<dbReference type="InParanoid" id="A0A6P6XLK8"/>
<dbReference type="Proteomes" id="UP000515146">
    <property type="component" value="Unplaced"/>
</dbReference>
<dbReference type="InterPro" id="IPR000884">
    <property type="entry name" value="TSP1_rpt"/>
</dbReference>
<dbReference type="OMA" id="KQCNEQI"/>
<dbReference type="InterPro" id="IPR036383">
    <property type="entry name" value="TSP1_rpt_sf"/>
</dbReference>
<dbReference type="InterPro" id="IPR044004">
    <property type="entry name" value="TSP1_spondin_dom"/>
</dbReference>